<dbReference type="REBASE" id="23944">
    <property type="entry name" value="Sag12614ORF31673P"/>
</dbReference>
<dbReference type="Gene3D" id="1.10.30.50">
    <property type="match status" value="1"/>
</dbReference>
<reference evidence="2 3" key="1">
    <citation type="submission" date="2006-05" db="EMBL/GenBank/DDBJ databases">
        <authorList>
            <person name="King G."/>
            <person name="Ferriera S."/>
            <person name="Johnson J."/>
            <person name="Kravitz S."/>
            <person name="Beeson K."/>
            <person name="Sutton G."/>
            <person name="Rogers Y.-H."/>
            <person name="Friedman R."/>
            <person name="Frazier M."/>
            <person name="Venter J.C."/>
        </authorList>
    </citation>
    <scope>NUCLEOTIDE SEQUENCE [LARGE SCALE GENOMIC DNA]</scope>
    <source>
        <strain evidence="3">ATCC 25650 / DSM 13394 / JCM 20685 / NBRC 16684 / NCIMB 2208 / IAM 12614 / B1</strain>
    </source>
</reference>
<dbReference type="EMBL" id="AAUW01000045">
    <property type="protein sequence ID" value="EAV40109.1"/>
    <property type="molecule type" value="Genomic_DNA"/>
</dbReference>
<name>A0P4D4_ROSAI</name>
<dbReference type="InterPro" id="IPR003615">
    <property type="entry name" value="HNH_nuc"/>
</dbReference>
<dbReference type="Pfam" id="PF13391">
    <property type="entry name" value="HNH_2"/>
    <property type="match status" value="1"/>
</dbReference>
<gene>
    <name evidence="2" type="ORF">SIAM614_31688</name>
</gene>
<dbReference type="Proteomes" id="UP000004848">
    <property type="component" value="Unassembled WGS sequence"/>
</dbReference>
<dbReference type="Pfam" id="PF20296">
    <property type="entry name" value="MTaX1"/>
    <property type="match status" value="1"/>
</dbReference>
<dbReference type="AlphaFoldDB" id="A0P4D4"/>
<evidence type="ECO:0000313" key="3">
    <source>
        <dbReference type="Proteomes" id="UP000004848"/>
    </source>
</evidence>
<protein>
    <recommendedName>
        <fullName evidence="1">HNH nuclease domain-containing protein</fullName>
    </recommendedName>
</protein>
<feature type="domain" description="HNH nuclease" evidence="1">
    <location>
        <begin position="194"/>
        <end position="244"/>
    </location>
</feature>
<dbReference type="SMART" id="SM00507">
    <property type="entry name" value="HNHc"/>
    <property type="match status" value="1"/>
</dbReference>
<dbReference type="InterPro" id="IPR046894">
    <property type="entry name" value="MTaX1"/>
</dbReference>
<organism evidence="2 3">
    <name type="scientific">Roseibium aggregatum (strain ATCC 25650 / DSM 13394 / JCM 20685 / NBRC 16684 / NCIMB 2208 / IAM 12614 / B1)</name>
    <name type="common">Stappia aggregata</name>
    <dbReference type="NCBI Taxonomy" id="384765"/>
    <lineage>
        <taxon>Bacteria</taxon>
        <taxon>Pseudomonadati</taxon>
        <taxon>Pseudomonadota</taxon>
        <taxon>Alphaproteobacteria</taxon>
        <taxon>Hyphomicrobiales</taxon>
        <taxon>Stappiaceae</taxon>
        <taxon>Roseibium</taxon>
    </lineage>
</organism>
<proteinExistence type="predicted"/>
<comment type="caution">
    <text evidence="2">The sequence shown here is derived from an EMBL/GenBank/DDBJ whole genome shotgun (WGS) entry which is preliminary data.</text>
</comment>
<dbReference type="CDD" id="cd00085">
    <property type="entry name" value="HNHc"/>
    <property type="match status" value="1"/>
</dbReference>
<evidence type="ECO:0000313" key="2">
    <source>
        <dbReference type="EMBL" id="EAV40109.1"/>
    </source>
</evidence>
<dbReference type="eggNOG" id="COG3440">
    <property type="taxonomic scope" value="Bacteria"/>
</dbReference>
<evidence type="ECO:0000259" key="1">
    <source>
        <dbReference type="SMART" id="SM00507"/>
    </source>
</evidence>
<sequence length="316" mass="35494">MQLGGWSLLYLTKGKHPARYSVFKDGRGGIVRVYIWNITHGGAGRKKEEYRIQVTGFDKFEPEPKGRTLILGWWEDVGVFAGWDYRHHTGKLGGSPSMQVSEEALRKALLSGFSPYINQKGETAIAFRPDFAGTYVEFLESLHDSGAIPKEAQLLDKLSEDPDDVSDADIDSEIDAKRKFAVHAAKRALRANDFSRRVLGAYQHRCAMCDMQLRLIDGAHIVPVEHSGNDQTSNGIALCALHHRAYDRSLVTFDPDFKVHVNEGLVKRLDAEDRAGGLKDFRDRLRPIINLPPDKKDRPKSLFVARANSLRGWALK</sequence>
<accession>A0P4D4</accession>